<proteinExistence type="predicted"/>
<reference evidence="2" key="1">
    <citation type="submission" date="2023-07" db="EMBL/GenBank/DDBJ databases">
        <authorList>
            <consortium name="AG Swart"/>
            <person name="Singh M."/>
            <person name="Singh A."/>
            <person name="Seah K."/>
            <person name="Emmerich C."/>
        </authorList>
    </citation>
    <scope>NUCLEOTIDE SEQUENCE</scope>
    <source>
        <strain evidence="2">DP1</strain>
    </source>
</reference>
<evidence type="ECO:0000256" key="1">
    <source>
        <dbReference type="SAM" id="MobiDB-lite"/>
    </source>
</evidence>
<gene>
    <name evidence="2" type="ORF">ECRASSUSDP1_LOCUS19887</name>
</gene>
<evidence type="ECO:0000313" key="2">
    <source>
        <dbReference type="EMBL" id="CAI2378490.1"/>
    </source>
</evidence>
<organism evidence="2 3">
    <name type="scientific">Euplotes crassus</name>
    <dbReference type="NCBI Taxonomy" id="5936"/>
    <lineage>
        <taxon>Eukaryota</taxon>
        <taxon>Sar</taxon>
        <taxon>Alveolata</taxon>
        <taxon>Ciliophora</taxon>
        <taxon>Intramacronucleata</taxon>
        <taxon>Spirotrichea</taxon>
        <taxon>Hypotrichia</taxon>
        <taxon>Euplotida</taxon>
        <taxon>Euplotidae</taxon>
        <taxon>Moneuplotes</taxon>
    </lineage>
</organism>
<sequence length="141" mass="16590">MNNVYIKGSPIRVGLANAKLSIPKIRLKKSSHFRMINSKRTKHQKIRLKIRNELDSMHRVNLPAGSRSRLAVRNSITPMNYTKEYCTKTPDRREPTPPPKIFKNKKQNTRYHCMLQGFFKKIHENDQSRNSLKKEVRTVAY</sequence>
<accession>A0AAD1XUK2</accession>
<name>A0AAD1XUK2_EUPCR</name>
<evidence type="ECO:0000313" key="3">
    <source>
        <dbReference type="Proteomes" id="UP001295684"/>
    </source>
</evidence>
<dbReference type="Proteomes" id="UP001295684">
    <property type="component" value="Unassembled WGS sequence"/>
</dbReference>
<feature type="region of interest" description="Disordered" evidence="1">
    <location>
        <begin position="82"/>
        <end position="104"/>
    </location>
</feature>
<protein>
    <submittedName>
        <fullName evidence="2">Uncharacterized protein</fullName>
    </submittedName>
</protein>
<dbReference type="AlphaFoldDB" id="A0AAD1XUK2"/>
<keyword evidence="3" id="KW-1185">Reference proteome</keyword>
<dbReference type="EMBL" id="CAMPGE010020222">
    <property type="protein sequence ID" value="CAI2378490.1"/>
    <property type="molecule type" value="Genomic_DNA"/>
</dbReference>
<comment type="caution">
    <text evidence="2">The sequence shown here is derived from an EMBL/GenBank/DDBJ whole genome shotgun (WGS) entry which is preliminary data.</text>
</comment>
<feature type="compositionally biased region" description="Basic and acidic residues" evidence="1">
    <location>
        <begin position="85"/>
        <end position="95"/>
    </location>
</feature>